<keyword evidence="1" id="KW-0732">Signal</keyword>
<organism evidence="2 3">
    <name type="scientific">Papilio xuthus</name>
    <name type="common">Asian swallowtail butterfly</name>
    <dbReference type="NCBI Taxonomy" id="66420"/>
    <lineage>
        <taxon>Eukaryota</taxon>
        <taxon>Metazoa</taxon>
        <taxon>Ecdysozoa</taxon>
        <taxon>Arthropoda</taxon>
        <taxon>Hexapoda</taxon>
        <taxon>Insecta</taxon>
        <taxon>Pterygota</taxon>
        <taxon>Neoptera</taxon>
        <taxon>Endopterygota</taxon>
        <taxon>Lepidoptera</taxon>
        <taxon>Glossata</taxon>
        <taxon>Ditrysia</taxon>
        <taxon>Papilionoidea</taxon>
        <taxon>Papilionidae</taxon>
        <taxon>Papilioninae</taxon>
        <taxon>Papilio</taxon>
    </lineage>
</organism>
<dbReference type="AlphaFoldDB" id="A0A194PN64"/>
<feature type="chain" id="PRO_5008263431" evidence="1">
    <location>
        <begin position="23"/>
        <end position="68"/>
    </location>
</feature>
<protein>
    <submittedName>
        <fullName evidence="2">Uncharacterized protein</fullName>
    </submittedName>
</protein>
<accession>A0A194PN64</accession>
<dbReference type="Proteomes" id="UP000053268">
    <property type="component" value="Unassembled WGS sequence"/>
</dbReference>
<evidence type="ECO:0000256" key="1">
    <source>
        <dbReference type="SAM" id="SignalP"/>
    </source>
</evidence>
<keyword evidence="3" id="KW-1185">Reference proteome</keyword>
<dbReference type="EMBL" id="KQ459599">
    <property type="protein sequence ID" value="KPI94433.1"/>
    <property type="molecule type" value="Genomic_DNA"/>
</dbReference>
<name>A0A194PN64_PAPXU</name>
<sequence length="68" mass="8424">MKFNNLCILFIVIVCLVSFNYSHPAPSESIDYLEALRRMKQVPQWHCLRYRRFELHSPCSRWWIMRRH</sequence>
<evidence type="ECO:0000313" key="3">
    <source>
        <dbReference type="Proteomes" id="UP000053268"/>
    </source>
</evidence>
<gene>
    <name evidence="2" type="ORF">RR46_04501</name>
</gene>
<reference evidence="2 3" key="1">
    <citation type="journal article" date="2015" name="Nat. Commun.">
        <title>Outbred genome sequencing and CRISPR/Cas9 gene editing in butterflies.</title>
        <authorList>
            <person name="Li X."/>
            <person name="Fan D."/>
            <person name="Zhang W."/>
            <person name="Liu G."/>
            <person name="Zhang L."/>
            <person name="Zhao L."/>
            <person name="Fang X."/>
            <person name="Chen L."/>
            <person name="Dong Y."/>
            <person name="Chen Y."/>
            <person name="Ding Y."/>
            <person name="Zhao R."/>
            <person name="Feng M."/>
            <person name="Zhu Y."/>
            <person name="Feng Y."/>
            <person name="Jiang X."/>
            <person name="Zhu D."/>
            <person name="Xiang H."/>
            <person name="Feng X."/>
            <person name="Li S."/>
            <person name="Wang J."/>
            <person name="Zhang G."/>
            <person name="Kronforst M.R."/>
            <person name="Wang W."/>
        </authorList>
    </citation>
    <scope>NUCLEOTIDE SEQUENCE [LARGE SCALE GENOMIC DNA]</scope>
    <source>
        <strain evidence="2">Ya'a_city_454_Px</strain>
        <tissue evidence="2">Whole body</tissue>
    </source>
</reference>
<evidence type="ECO:0000313" key="2">
    <source>
        <dbReference type="EMBL" id="KPI94433.1"/>
    </source>
</evidence>
<proteinExistence type="predicted"/>
<feature type="signal peptide" evidence="1">
    <location>
        <begin position="1"/>
        <end position="22"/>
    </location>
</feature>